<evidence type="ECO:0000259" key="1">
    <source>
        <dbReference type="Pfam" id="PF17919"/>
    </source>
</evidence>
<proteinExistence type="predicted"/>
<sequence length="283" mass="31795">MSNIVPVLKKNGIEIDKNKAKAIINAKPRSNKKEHQHFLGQVNFLRRFIANLAGKTKAFSALLGMKGDTEYRWEAEQQSAFQSIKEYLTKPPVLMPPKIGRPLKLYVSAAESSLGSLLAQENDQGFEQAIYYFSRGLNVTKQKYTVVEKLCLTLYSTAVKLRHYMLPFDVLVIAQTYLIKYMLSRPVLRGKMGKWVLALIEYNLTYVPQKAMKGQALADFLANHPCNNPEDGVIYVGIAPWRMAFDGSKTSQGAGASIMLISHDGNIHQFAFQIEKDCSNNQA</sequence>
<dbReference type="Gene3D" id="3.30.70.270">
    <property type="match status" value="1"/>
</dbReference>
<organism evidence="2 3">
    <name type="scientific">Escallonia rubra</name>
    <dbReference type="NCBI Taxonomy" id="112253"/>
    <lineage>
        <taxon>Eukaryota</taxon>
        <taxon>Viridiplantae</taxon>
        <taxon>Streptophyta</taxon>
        <taxon>Embryophyta</taxon>
        <taxon>Tracheophyta</taxon>
        <taxon>Spermatophyta</taxon>
        <taxon>Magnoliopsida</taxon>
        <taxon>eudicotyledons</taxon>
        <taxon>Gunneridae</taxon>
        <taxon>Pentapetalae</taxon>
        <taxon>asterids</taxon>
        <taxon>campanulids</taxon>
        <taxon>Escalloniales</taxon>
        <taxon>Escalloniaceae</taxon>
        <taxon>Escallonia</taxon>
    </lineage>
</organism>
<evidence type="ECO:0000313" key="3">
    <source>
        <dbReference type="Proteomes" id="UP001187471"/>
    </source>
</evidence>
<reference evidence="2" key="1">
    <citation type="submission" date="2022-12" db="EMBL/GenBank/DDBJ databases">
        <title>Draft genome assemblies for two species of Escallonia (Escalloniales).</title>
        <authorList>
            <person name="Chanderbali A."/>
            <person name="Dervinis C."/>
            <person name="Anghel I."/>
            <person name="Soltis D."/>
            <person name="Soltis P."/>
            <person name="Zapata F."/>
        </authorList>
    </citation>
    <scope>NUCLEOTIDE SEQUENCE</scope>
    <source>
        <strain evidence="2">UCBG92.1500</strain>
        <tissue evidence="2">Leaf</tissue>
    </source>
</reference>
<protein>
    <recommendedName>
        <fullName evidence="1">Reverse transcriptase/retrotransposon-derived protein RNase H-like domain-containing protein</fullName>
    </recommendedName>
</protein>
<dbReference type="Pfam" id="PF17919">
    <property type="entry name" value="RT_RNaseH_2"/>
    <property type="match status" value="1"/>
</dbReference>
<name>A0AA88QT13_9ASTE</name>
<comment type="caution">
    <text evidence="2">The sequence shown here is derived from an EMBL/GenBank/DDBJ whole genome shotgun (WGS) entry which is preliminary data.</text>
</comment>
<dbReference type="Proteomes" id="UP001187471">
    <property type="component" value="Unassembled WGS sequence"/>
</dbReference>
<dbReference type="AlphaFoldDB" id="A0AA88QT13"/>
<dbReference type="SUPFAM" id="SSF56672">
    <property type="entry name" value="DNA/RNA polymerases"/>
    <property type="match status" value="1"/>
</dbReference>
<dbReference type="EMBL" id="JAVXUO010002756">
    <property type="protein sequence ID" value="KAK2970086.1"/>
    <property type="molecule type" value="Genomic_DNA"/>
</dbReference>
<dbReference type="PANTHER" id="PTHR48475:SF1">
    <property type="entry name" value="RNASE H TYPE-1 DOMAIN-CONTAINING PROTEIN"/>
    <property type="match status" value="1"/>
</dbReference>
<dbReference type="InterPro" id="IPR043128">
    <property type="entry name" value="Rev_trsase/Diguanyl_cyclase"/>
</dbReference>
<gene>
    <name evidence="2" type="ORF">RJ640_002579</name>
</gene>
<evidence type="ECO:0000313" key="2">
    <source>
        <dbReference type="EMBL" id="KAK2970086.1"/>
    </source>
</evidence>
<dbReference type="PANTHER" id="PTHR48475">
    <property type="entry name" value="RIBONUCLEASE H"/>
    <property type="match status" value="1"/>
</dbReference>
<keyword evidence="3" id="KW-1185">Reference proteome</keyword>
<dbReference type="InterPro" id="IPR041577">
    <property type="entry name" value="RT_RNaseH_2"/>
</dbReference>
<feature type="domain" description="Reverse transcriptase/retrotransposon-derived protein RNase H-like" evidence="1">
    <location>
        <begin position="73"/>
        <end position="166"/>
    </location>
</feature>
<accession>A0AA88QT13</accession>
<dbReference type="InterPro" id="IPR043502">
    <property type="entry name" value="DNA/RNA_pol_sf"/>
</dbReference>